<accession>A0ABX3AND2</accession>
<comment type="caution">
    <text evidence="2">The sequence shown here is derived from an EMBL/GenBank/DDBJ whole genome shotgun (WGS) entry which is preliminary data.</text>
</comment>
<reference evidence="2 3" key="1">
    <citation type="submission" date="2016-08" db="EMBL/GenBank/DDBJ databases">
        <title>Characterization of Isolates of Eisenbergiella tayi Derived from Blood Cultures, Using Whole Genome Sequencing.</title>
        <authorList>
            <person name="Bernier A.-M."/>
            <person name="Burdz T."/>
            <person name="Wiebe D."/>
            <person name="Bernard K."/>
        </authorList>
    </citation>
    <scope>NUCLEOTIDE SEQUENCE [LARGE SCALE GENOMIC DNA]</scope>
    <source>
        <strain evidence="2 3">NML120146</strain>
    </source>
</reference>
<dbReference type="RefSeq" id="WP_069408789.1">
    <property type="nucleotide sequence ID" value="NZ_JAQCZP010000012.1"/>
</dbReference>
<keyword evidence="3" id="KW-1185">Reference proteome</keyword>
<dbReference type="Proteomes" id="UP000094869">
    <property type="component" value="Unassembled WGS sequence"/>
</dbReference>
<evidence type="ECO:0000313" key="3">
    <source>
        <dbReference type="Proteomes" id="UP000094869"/>
    </source>
</evidence>
<organism evidence="2 3">
    <name type="scientific">Eisenbergiella tayi</name>
    <dbReference type="NCBI Taxonomy" id="1432052"/>
    <lineage>
        <taxon>Bacteria</taxon>
        <taxon>Bacillati</taxon>
        <taxon>Bacillota</taxon>
        <taxon>Clostridia</taxon>
        <taxon>Lachnospirales</taxon>
        <taxon>Lachnospiraceae</taxon>
        <taxon>Eisenbergiella</taxon>
    </lineage>
</organism>
<evidence type="ECO:0008006" key="4">
    <source>
        <dbReference type="Google" id="ProtNLM"/>
    </source>
</evidence>
<evidence type="ECO:0000256" key="1">
    <source>
        <dbReference type="SAM" id="MobiDB-lite"/>
    </source>
</evidence>
<evidence type="ECO:0000313" key="2">
    <source>
        <dbReference type="EMBL" id="ODR61590.1"/>
    </source>
</evidence>
<sequence length="2988" mass="335518">MDLQEFCYELEQTKKEGQLVLDPLICEGVFGRLFFAAGLITVEDCIVKQLSDHVLIRGNCRIDNWYKKGMFSVEIKCREQNSVIEYRASFWCGLRGTLSDFFGEVSPTLVWNADGKSQGIGLVADFPVFLPVLTFDSQSFDTTFPLTFCAGTKTPADSRWGIYSAMLTDINTVSGRVNREGQFELEASLYKNISGFFSGGSMALLLRNGAEYEENYKYPAISQAGLRIRLTMPQVSEVDFTLPLFTRSGQWNLHAFFPGGFGVADIVNFLTELFGIGGSAASLCLPLEAPLNQFKLYKMDILTERKQLSLHMRYLTIEFALEKPWIMPIPYLTLDRLGVGFQVTFGDKNQWGNLLTAAAAGSLSLKLGKWVLSMDMEMDLPEMDFEAKLHLAAETAGKAEGPGISDLAGTFGAELPADWKTQQNFLGEITVYGSGSGRYFHIQAEVRNLLSFSVGNLSVNIAEISAQASVTTSDFSVSFQGIMEFGEAEDSFSFYLKADYQNPGWQFSGGLYQGRVNIGRLLSQMFGLKDTAEDIFSLALSEFAISYAVPAGEFSLTAAFEAGWNITVLGENLVLGGRVMVYKQKETETDVSALAYMTLGDFRVLIQIDHIQKMETRSFLFRLEYGRAYLQAAWFRRQEEEILSVNLGGMTLGELVESIVNKINPNMRFTLEAPWNLLNRIELVKFLFEWNVTKKQASFVYQAQLSIAGLMYLDTVGVRYDMKQRRVFFVLTGKLLGVSYGEENPVTWDAVNGQPPAGSAEDQKKFELYYLGMGQHLKNNGIAQADGIREAMQALKDQISPPQTQGRLPDEVGYDAESNWLFGADFTINEAINIKLILNDPDLYGILATVNAKPGSALEFFDGFGLELLYKRVTSHVYLFRGELLVPEKYRNFQLGIVSLTLGRIQVEIYTNGGFYVALGFPHKMDFTNSFVLQWGIFTGRGGIYFGIMKDIPKPDLPAVINGNFSPIAVLGLGLSVGLGRSFDFGIVKGGVSAEVFGIFEGVLAVFHEKDTGKEALYYYVKASAGIAGRLYVSVDFKIITIQASAEIMASAALTLQAYKKTLVELDLSLKLQASIKILFIKIKFSFSFHHHMTFTMGEDERTPWIEEGERQTSESRENILPVLCVNSLVPVTLDYQNINLKIVPMFYLHQPSREPGRKNTYGAAFLMMMDGKALKLLTGLLTGWILSHFPGDVIRRMDAEELSPELADTMTYRVLEEFLGRNVFISYEIHWAQGELSMEEAFGEEQDGYVFPMLPSLQISFGEEGKEKKVRYWDEVFVEEDYFTELSGYFKKLNPDPSCEGKNSGSLQEKDDQNKDELNENKLDGSMPVAKAFFQDYFKLFLRELIGNIQGIYEQCRIENGIVTASEEFGISVTELLRQNQELVFAEGQSLRFPRLNYVVTAGDTVEGLQKRFRAKTDELWDSLKHETFLLEQGSRIAFGEGSFTAGNLTLKETAAVLFVRFYEESAPEDMIYAGDIVRQNEGLDMSWEETEPGKRSLMLPGWEKEYHTLRGDTPQRLGKFVSLLDAEMGSLPEWKAFYEDICRRNQEGEEKISRILFCVPWITVCRDLDLGGLSARIYPDYREEEAPTDKLFGAKILKANTPVIIPNAVYTVSDGEPVTPALVMNAMPCTWEELGQAVREDRVFKPGQEIHAAGVNIVKKTEILRRLQKEADSVGAALSRFLLQGLKILDPCGREENLVPLYQALQQQFPMEMENTDMVLAVSSLEPDCAWVQRGEKKVRMGWEKIALELPGTDFTALPEKFEQSEDFLASDQYLTIPKTVSCYRGKECLSIQRFSEAMEDVLRMGSAVPKLLDQKGAEEKVSWGCMIPLEIGLCGEDDIFSLYGAGAKTRLTLQKLLDLPNIKIHFMYQASEVSKGDQSFHEYQWLETESCLVKTNLSVETHMEPMREAGNAADIYFADLTRQRDLLRLIWQCSTVGGGGYYFRLITEDGRTLPSEIFDEAGGGVLWLLAEAEEYDSLAACINCSITMDTAARKKTLTLVTADKLQRVMQPRFPAGCIGLYSSAKIPPEEETSKEALLRRLFQITGYRLRETPGQFTASNLSAPIVPEEAEGRWFYRPVAPVYRYAISGGGTPYSAVGKTARVVLEARDVLGNSLEMGETTITPCYNDVLTGIGQWAASRVSYEIAGTSEQPFLRLTFEPCLGEKWSAEAGAYQKRAAQQIACEDIEVIFRSPVNGASYLFSKEMQGEYSYLQLLRNYGAALADILEGKTAEKLEAWSIDFPLDTKEYPLWDDIFRLRAVLTVERSPQLAKEPSARTASTEVCPYFRESAEANAGVLSGEKEEETRNLVYFSRKARTALPELLLAQKGEGDGALYGITCKENGFLKKISIKPFTYTDYEKGENRIEAPEFYALRPLYHGALSRSANVRDLQEDGTFGTQWNCVEAADVDMEIWAMDFLGDIETLLLPAQIKRAGMLCKDALARIMDAKSRLAEAVSQQMAPLWQNGRKPGKDLRARVCDRLKRSLKEGYRMDIAAGFMLEMETREYCRLTTSFHSGIEGAQATAGKAETGNDRLYLFFTNEFREKSIPLAAELILKELEYGITQDGGYESSHWLKFVEPIELPLIKSQIDLPNPLKSCPQPPVLEAQSCEIGFTESENGGIFCLSPVGSQVCWEYGLTFGCRWREQDTLFIRVEFESQAEVKAGADGYDLFDVLAEYSLARNALWKDFSGADTLVCRNAFYSFAELAEHAAQVWEDWITGDNRRMAGYHAGQSQVYSCTAQGVRTETGLCFELVSTEEGRAFLDKYKIPVPVLEVVENTKPGEEIQLHFAMKQLPLYQCAQAEPSVKIIRNQNLLFAREEKRYLPVNEDFIYRTQPVSLPPLPVTGEYTREYILGTVKAKSMAQEQLEQVIALLFRTLLLENEHLMISFSVSYYYGLTRGKENPRVLLPVTLVPVTETTDASGKSEALQKTLGENLYAWYQEVSPERNCSGMLFDLKVYKRNGQQQLLHFSKLNVRFAISDNNSD</sequence>
<protein>
    <recommendedName>
        <fullName evidence="4">LysM domain-containing protein</fullName>
    </recommendedName>
</protein>
<feature type="compositionally biased region" description="Basic and acidic residues" evidence="1">
    <location>
        <begin position="1309"/>
        <end position="1323"/>
    </location>
</feature>
<gene>
    <name evidence="2" type="ORF">BEI63_01265</name>
</gene>
<name>A0ABX3AND2_9FIRM</name>
<feature type="region of interest" description="Disordered" evidence="1">
    <location>
        <begin position="1298"/>
        <end position="1323"/>
    </location>
</feature>
<proteinExistence type="predicted"/>
<dbReference type="EMBL" id="MEHD01000006">
    <property type="protein sequence ID" value="ODR61590.1"/>
    <property type="molecule type" value="Genomic_DNA"/>
</dbReference>